<gene>
    <name evidence="1" type="ORF">E2C01_034357</name>
</gene>
<protein>
    <submittedName>
        <fullName evidence="1">Uncharacterized protein</fullName>
    </submittedName>
</protein>
<dbReference type="Proteomes" id="UP000324222">
    <property type="component" value="Unassembled WGS sequence"/>
</dbReference>
<evidence type="ECO:0000313" key="1">
    <source>
        <dbReference type="EMBL" id="MPC40788.1"/>
    </source>
</evidence>
<organism evidence="1 2">
    <name type="scientific">Portunus trituberculatus</name>
    <name type="common">Swimming crab</name>
    <name type="synonym">Neptunus trituberculatus</name>
    <dbReference type="NCBI Taxonomy" id="210409"/>
    <lineage>
        <taxon>Eukaryota</taxon>
        <taxon>Metazoa</taxon>
        <taxon>Ecdysozoa</taxon>
        <taxon>Arthropoda</taxon>
        <taxon>Crustacea</taxon>
        <taxon>Multicrustacea</taxon>
        <taxon>Malacostraca</taxon>
        <taxon>Eumalacostraca</taxon>
        <taxon>Eucarida</taxon>
        <taxon>Decapoda</taxon>
        <taxon>Pleocyemata</taxon>
        <taxon>Brachyura</taxon>
        <taxon>Eubrachyura</taxon>
        <taxon>Portunoidea</taxon>
        <taxon>Portunidae</taxon>
        <taxon>Portuninae</taxon>
        <taxon>Portunus</taxon>
    </lineage>
</organism>
<proteinExistence type="predicted"/>
<comment type="caution">
    <text evidence="1">The sequence shown here is derived from an EMBL/GenBank/DDBJ whole genome shotgun (WGS) entry which is preliminary data.</text>
</comment>
<reference evidence="1 2" key="1">
    <citation type="submission" date="2019-05" db="EMBL/GenBank/DDBJ databases">
        <title>Another draft genome of Portunus trituberculatus and its Hox gene families provides insights of decapod evolution.</title>
        <authorList>
            <person name="Jeong J.-H."/>
            <person name="Song I."/>
            <person name="Kim S."/>
            <person name="Choi T."/>
            <person name="Kim D."/>
            <person name="Ryu S."/>
            <person name="Kim W."/>
        </authorList>
    </citation>
    <scope>NUCLEOTIDE SEQUENCE [LARGE SCALE GENOMIC DNA]</scope>
    <source>
        <tissue evidence="1">Muscle</tissue>
    </source>
</reference>
<dbReference type="EMBL" id="VSRR010004812">
    <property type="protein sequence ID" value="MPC40788.1"/>
    <property type="molecule type" value="Genomic_DNA"/>
</dbReference>
<dbReference type="AlphaFoldDB" id="A0A5B7F6S2"/>
<sequence length="119" mass="13108">MARCQSAGLHSVRWSSRSGRAAWCHLSRNTLFKAEENGDFLNVSATKLSLIFQIPSTALYTNNERSTQCYITSNANHQHRLAPPPCYSGQDSVAGIDQPFLPPRHTIPLHNSLSSAEVA</sequence>
<name>A0A5B7F6S2_PORTR</name>
<accession>A0A5B7F6S2</accession>
<keyword evidence="2" id="KW-1185">Reference proteome</keyword>
<evidence type="ECO:0000313" key="2">
    <source>
        <dbReference type="Proteomes" id="UP000324222"/>
    </source>
</evidence>